<comment type="caution">
    <text evidence="1">The sequence shown here is derived from an EMBL/GenBank/DDBJ whole genome shotgun (WGS) entry which is preliminary data.</text>
</comment>
<evidence type="ECO:0000313" key="2">
    <source>
        <dbReference type="Proteomes" id="UP001589894"/>
    </source>
</evidence>
<protein>
    <submittedName>
        <fullName evidence="1">Uncharacterized protein</fullName>
    </submittedName>
</protein>
<proteinExistence type="predicted"/>
<keyword evidence="2" id="KW-1185">Reference proteome</keyword>
<name>A0ABV6P6G8_9ACTN</name>
<sequence length="68" mass="7691">MTSPTPPPTYTPYFIVFTHPAGVGNTSLSLRAPIRSLDDVRAIEKHISETNGFHVCVTSWQRFETEER</sequence>
<gene>
    <name evidence="1" type="ORF">ACFFHU_31415</name>
</gene>
<dbReference type="Proteomes" id="UP001589894">
    <property type="component" value="Unassembled WGS sequence"/>
</dbReference>
<evidence type="ECO:0000313" key="1">
    <source>
        <dbReference type="EMBL" id="MFC0568630.1"/>
    </source>
</evidence>
<accession>A0ABV6P6G8</accession>
<dbReference type="EMBL" id="JBHLUE010000036">
    <property type="protein sequence ID" value="MFC0568630.1"/>
    <property type="molecule type" value="Genomic_DNA"/>
</dbReference>
<dbReference type="RefSeq" id="WP_377344184.1">
    <property type="nucleotide sequence ID" value="NZ_JBHLUE010000036.1"/>
</dbReference>
<organism evidence="1 2">
    <name type="scientific">Plantactinospora siamensis</name>
    <dbReference type="NCBI Taxonomy" id="555372"/>
    <lineage>
        <taxon>Bacteria</taxon>
        <taxon>Bacillati</taxon>
        <taxon>Actinomycetota</taxon>
        <taxon>Actinomycetes</taxon>
        <taxon>Micromonosporales</taxon>
        <taxon>Micromonosporaceae</taxon>
        <taxon>Plantactinospora</taxon>
    </lineage>
</organism>
<reference evidence="1 2" key="1">
    <citation type="submission" date="2024-09" db="EMBL/GenBank/DDBJ databases">
        <authorList>
            <person name="Sun Q."/>
            <person name="Mori K."/>
        </authorList>
    </citation>
    <scope>NUCLEOTIDE SEQUENCE [LARGE SCALE GENOMIC DNA]</scope>
    <source>
        <strain evidence="1 2">TBRC 2205</strain>
    </source>
</reference>